<feature type="compositionally biased region" description="Low complexity" evidence="5">
    <location>
        <begin position="87"/>
        <end position="119"/>
    </location>
</feature>
<dbReference type="InterPro" id="IPR025609">
    <property type="entry name" value="Lsm14-like_N"/>
</dbReference>
<dbReference type="GO" id="GO:0003729">
    <property type="term" value="F:mRNA binding"/>
    <property type="evidence" value="ECO:0007669"/>
    <property type="project" value="InterPro"/>
</dbReference>
<dbReference type="InterPro" id="IPR034107">
    <property type="entry name" value="Lsm16_N"/>
</dbReference>
<evidence type="ECO:0000313" key="8">
    <source>
        <dbReference type="EMBL" id="KAK3858788.1"/>
    </source>
</evidence>
<dbReference type="SUPFAM" id="SSF81995">
    <property type="entry name" value="beta-sandwich domain of Sec23/24"/>
    <property type="match status" value="1"/>
</dbReference>
<feature type="domain" description="YjeF N-terminal" evidence="6">
    <location>
        <begin position="326"/>
        <end position="537"/>
    </location>
</feature>
<feature type="region of interest" description="Disordered" evidence="5">
    <location>
        <begin position="76"/>
        <end position="179"/>
    </location>
</feature>
<dbReference type="AlphaFoldDB" id="A0AAE1BXA4"/>
<organism evidence="8 9">
    <name type="scientific">Petrolisthes cinctipes</name>
    <name type="common">Flat porcelain crab</name>
    <dbReference type="NCBI Taxonomy" id="88211"/>
    <lineage>
        <taxon>Eukaryota</taxon>
        <taxon>Metazoa</taxon>
        <taxon>Ecdysozoa</taxon>
        <taxon>Arthropoda</taxon>
        <taxon>Crustacea</taxon>
        <taxon>Multicrustacea</taxon>
        <taxon>Malacostraca</taxon>
        <taxon>Eumalacostraca</taxon>
        <taxon>Eucarida</taxon>
        <taxon>Decapoda</taxon>
        <taxon>Pleocyemata</taxon>
        <taxon>Anomura</taxon>
        <taxon>Galatheoidea</taxon>
        <taxon>Porcellanidae</taxon>
        <taxon>Petrolisthes</taxon>
    </lineage>
</organism>
<dbReference type="PROSITE" id="PS51385">
    <property type="entry name" value="YJEF_N"/>
    <property type="match status" value="1"/>
</dbReference>
<keyword evidence="4" id="KW-0963">Cytoplasm</keyword>
<dbReference type="SMART" id="SM01271">
    <property type="entry name" value="LSM14"/>
    <property type="match status" value="1"/>
</dbReference>
<sequence>MSKDFLGCELSVEVGGGLGWYQGRVVSVNTAKQTITITRVLHNGRPAALSEVTFNAGDIVNMKILSYADGTTCTKETHQQKSESKKPLLQHQQQQQQQQQVDQPSFQQQQQLQVHQQYPEQHHHQQQKQQQQSDQTKPLRQTQPLIPPGAEVVTTTGSSNDIQQPRRKPRTSVGETLAHGSYHPFGYRESVNDWQRMNQSAAAFQDYTSPRRSDRTPGKKERMRKTRDETTFGTPIDEDMLTTEFDFEKNLALFDKQAVIEEIQSLKPDVVRQADRYTEKKYRCDENVLPSKPPAKRQIIVPTSGAAEVIYANDSGLLVPSVNSELRAALLSTANQHGLTNSRQLEIIGRAATEIILSLSGGSHRLEPGNSHQPPIIVVLCGCHMQGAAGVNAARQLESHGVQTIVVTPPTTSSPPLPLLLTHELQLYTLTNGRTTPDSRGLPTTIDLIVDARLDHSGKGGEGGVIHPWLASTTAWATTSRAPILALDPPSDLAAIPSTQPPLPARVLLCPSLPLAYTPARGKVYLMNLPIPQQTFNAVGIKYVSPFGAKLVVPLHPNE</sequence>
<comment type="caution">
    <text evidence="8">The sequence shown here is derived from an EMBL/GenBank/DDBJ whole genome shotgun (WGS) entry which is preliminary data.</text>
</comment>
<dbReference type="InterPro" id="IPR004443">
    <property type="entry name" value="YjeF_N_dom"/>
</dbReference>
<dbReference type="GO" id="GO:0033962">
    <property type="term" value="P:P-body assembly"/>
    <property type="evidence" value="ECO:0007669"/>
    <property type="project" value="TreeGrafter"/>
</dbReference>
<dbReference type="PANTHER" id="PTHR13612">
    <property type="entry name" value="ENHANCER OF MRNA-DECAPPING PROTEIN 3"/>
    <property type="match status" value="1"/>
</dbReference>
<dbReference type="InterPro" id="IPR019050">
    <property type="entry name" value="FDF_dom"/>
</dbReference>
<feature type="domain" description="DFDF" evidence="7">
    <location>
        <begin position="233"/>
        <end position="269"/>
    </location>
</feature>
<keyword evidence="9" id="KW-1185">Reference proteome</keyword>
<dbReference type="PANTHER" id="PTHR13612:SF0">
    <property type="entry name" value="ENHANCER OF MRNA-DECAPPING PROTEIN 3"/>
    <property type="match status" value="1"/>
</dbReference>
<reference evidence="8" key="1">
    <citation type="submission" date="2023-10" db="EMBL/GenBank/DDBJ databases">
        <title>Genome assemblies of two species of porcelain crab, Petrolisthes cinctipes and Petrolisthes manimaculis (Anomura: Porcellanidae).</title>
        <authorList>
            <person name="Angst P."/>
        </authorList>
    </citation>
    <scope>NUCLEOTIDE SEQUENCE</scope>
    <source>
        <strain evidence="8">PB745_01</strain>
        <tissue evidence="8">Gill</tissue>
    </source>
</reference>
<evidence type="ECO:0000256" key="3">
    <source>
        <dbReference type="ARBA" id="ARBA00015797"/>
    </source>
</evidence>
<dbReference type="SMART" id="SM01199">
    <property type="entry name" value="FDF"/>
    <property type="match status" value="1"/>
</dbReference>
<evidence type="ECO:0000256" key="1">
    <source>
        <dbReference type="ARBA" id="ARBA00004201"/>
    </source>
</evidence>
<dbReference type="GO" id="GO:0000932">
    <property type="term" value="C:P-body"/>
    <property type="evidence" value="ECO:0007669"/>
    <property type="project" value="UniProtKB-SubCell"/>
</dbReference>
<feature type="compositionally biased region" description="Basic and acidic residues" evidence="5">
    <location>
        <begin position="209"/>
        <end position="227"/>
    </location>
</feature>
<dbReference type="InterPro" id="IPR025762">
    <property type="entry name" value="DFDF"/>
</dbReference>
<dbReference type="Gene3D" id="2.30.30.100">
    <property type="match status" value="1"/>
</dbReference>
<evidence type="ECO:0000313" key="9">
    <source>
        <dbReference type="Proteomes" id="UP001286313"/>
    </source>
</evidence>
<accession>A0AAE1BXA4</accession>
<dbReference type="EMBL" id="JAWQEG010005216">
    <property type="protein sequence ID" value="KAK3858788.1"/>
    <property type="molecule type" value="Genomic_DNA"/>
</dbReference>
<protein>
    <recommendedName>
        <fullName evidence="3">Enhancer of mRNA-decapping protein 3</fullName>
    </recommendedName>
</protein>
<evidence type="ECO:0000259" key="7">
    <source>
        <dbReference type="PROSITE" id="PS51512"/>
    </source>
</evidence>
<dbReference type="CDD" id="cd01737">
    <property type="entry name" value="LSm16_N"/>
    <property type="match status" value="1"/>
</dbReference>
<gene>
    <name evidence="8" type="ORF">Pcinc_035050</name>
</gene>
<feature type="compositionally biased region" description="Basic and acidic residues" evidence="5">
    <location>
        <begin position="76"/>
        <end position="86"/>
    </location>
</feature>
<evidence type="ECO:0000256" key="5">
    <source>
        <dbReference type="SAM" id="MobiDB-lite"/>
    </source>
</evidence>
<dbReference type="Proteomes" id="UP001286313">
    <property type="component" value="Unassembled WGS sequence"/>
</dbReference>
<dbReference type="Pfam" id="PF09532">
    <property type="entry name" value="FDF"/>
    <property type="match status" value="1"/>
</dbReference>
<dbReference type="SUPFAM" id="SSF64153">
    <property type="entry name" value="YjeF N-terminal domain-like"/>
    <property type="match status" value="1"/>
</dbReference>
<proteinExistence type="inferred from homology"/>
<evidence type="ECO:0000259" key="6">
    <source>
        <dbReference type="PROSITE" id="PS51385"/>
    </source>
</evidence>
<comment type="subcellular location">
    <subcellularLocation>
        <location evidence="1">Cytoplasm</location>
        <location evidence="1">P-body</location>
    </subcellularLocation>
</comment>
<dbReference type="InterPro" id="IPR036652">
    <property type="entry name" value="YjeF_N_dom_sf"/>
</dbReference>
<dbReference type="GO" id="GO:0031087">
    <property type="term" value="P:deadenylation-independent decapping of nuclear-transcribed mRNA"/>
    <property type="evidence" value="ECO:0007669"/>
    <property type="project" value="InterPro"/>
</dbReference>
<dbReference type="PROSITE" id="PS51512">
    <property type="entry name" value="DFDF"/>
    <property type="match status" value="1"/>
</dbReference>
<evidence type="ECO:0000256" key="2">
    <source>
        <dbReference type="ARBA" id="ARBA00006610"/>
    </source>
</evidence>
<name>A0AAE1BXA4_PETCI</name>
<comment type="similarity">
    <text evidence="2">Belongs to the EDC3 family.</text>
</comment>
<feature type="compositionally biased region" description="Polar residues" evidence="5">
    <location>
        <begin position="153"/>
        <end position="163"/>
    </location>
</feature>
<evidence type="ECO:0000256" key="4">
    <source>
        <dbReference type="ARBA" id="ARBA00022490"/>
    </source>
</evidence>
<dbReference type="Gene3D" id="3.40.50.10260">
    <property type="entry name" value="YjeF N-terminal domain"/>
    <property type="match status" value="1"/>
</dbReference>
<dbReference type="Pfam" id="PF03853">
    <property type="entry name" value="YjeF_N"/>
    <property type="match status" value="1"/>
</dbReference>
<feature type="region of interest" description="Disordered" evidence="5">
    <location>
        <begin position="201"/>
        <end position="227"/>
    </location>
</feature>